<feature type="domain" description="CusB-like beta-barrel" evidence="4">
    <location>
        <begin position="181"/>
        <end position="252"/>
    </location>
</feature>
<proteinExistence type="predicted"/>
<dbReference type="HOGENOM" id="CLU_018816_13_1_7"/>
<dbReference type="Pfam" id="PF25967">
    <property type="entry name" value="RND-MFP_C"/>
    <property type="match status" value="1"/>
</dbReference>
<organism evidence="6 7">
    <name type="scientific">Sulfurimonas autotrophica (strain ATCC BAA-671 / DSM 16294 / JCM 11897 / OK10)</name>
    <dbReference type="NCBI Taxonomy" id="563040"/>
    <lineage>
        <taxon>Bacteria</taxon>
        <taxon>Pseudomonadati</taxon>
        <taxon>Campylobacterota</taxon>
        <taxon>Epsilonproteobacteria</taxon>
        <taxon>Campylobacterales</taxon>
        <taxon>Sulfurimonadaceae</taxon>
        <taxon>Sulfurimonas</taxon>
    </lineage>
</organism>
<feature type="domain" description="Multidrug resistance protein MdtA-like C-terminal permuted SH3" evidence="5">
    <location>
        <begin position="262"/>
        <end position="315"/>
    </location>
</feature>
<dbReference type="InterPro" id="IPR058792">
    <property type="entry name" value="Beta-barrel_RND_2"/>
</dbReference>
<feature type="domain" description="CusB-like barrel-sandwich hybrid" evidence="3">
    <location>
        <begin position="58"/>
        <end position="175"/>
    </location>
</feature>
<evidence type="ECO:0000313" key="7">
    <source>
        <dbReference type="Proteomes" id="UP000007803"/>
    </source>
</evidence>
<dbReference type="Pfam" id="PF25954">
    <property type="entry name" value="Beta-barrel_RND_2"/>
    <property type="match status" value="1"/>
</dbReference>
<keyword evidence="2" id="KW-0732">Signal</keyword>
<sequence length="332" mass="37998">MKNLKFILLFLPLLVLAKEASVEQLFSVQTVKVQKIKTSHSKKNYGFVKANEARVYDVSPRFGGFVEKLYADKIYTYVKKGEPLAVVYSPEVYKAKEDYVNSYKYTKNRPNKGMLKSAKLKLSLLEVAPNEISKLIKEKKMSPNTTIYAPKSGYIFIKNINESSAFNAKANLFEIVNLDDVWVEVQVFEDDVKWLKYADDFRVSFKTTDKTYETHSKFLYPNLNPKEATLTLRLTLKNRDNTLFPGMYADVISKDRPKEYLTLPQSAVILKDGKYYVFVVGEFEGEYEPIEVDAKPLDNKTYIITSGLNAGDEVVNNALFMMDSDAQINGLY</sequence>
<dbReference type="KEGG" id="sua:Saut_2045"/>
<dbReference type="GO" id="GO:0046914">
    <property type="term" value="F:transition metal ion binding"/>
    <property type="evidence" value="ECO:0007669"/>
    <property type="project" value="TreeGrafter"/>
</dbReference>
<dbReference type="Gene3D" id="2.40.30.170">
    <property type="match status" value="1"/>
</dbReference>
<dbReference type="GO" id="GO:0060003">
    <property type="term" value="P:copper ion export"/>
    <property type="evidence" value="ECO:0007669"/>
    <property type="project" value="TreeGrafter"/>
</dbReference>
<dbReference type="PANTHER" id="PTHR30097">
    <property type="entry name" value="CATION EFFLUX SYSTEM PROTEIN CUSB"/>
    <property type="match status" value="1"/>
</dbReference>
<evidence type="ECO:0000259" key="3">
    <source>
        <dbReference type="Pfam" id="PF25919"/>
    </source>
</evidence>
<gene>
    <name evidence="6" type="ordered locus">Saut_2045</name>
</gene>
<dbReference type="AlphaFoldDB" id="E0URS4"/>
<name>E0URS4_SULAO</name>
<dbReference type="RefSeq" id="WP_013327841.1">
    <property type="nucleotide sequence ID" value="NC_014506.1"/>
</dbReference>
<feature type="chain" id="PRO_5003141504" evidence="2">
    <location>
        <begin position="18"/>
        <end position="332"/>
    </location>
</feature>
<protein>
    <submittedName>
        <fullName evidence="6">Efflux transporter, RND family, MFP subunit</fullName>
    </submittedName>
</protein>
<dbReference type="InterPro" id="IPR058790">
    <property type="entry name" value="BSH_CusB"/>
</dbReference>
<dbReference type="Pfam" id="PF25919">
    <property type="entry name" value="BSH_CusB"/>
    <property type="match status" value="1"/>
</dbReference>
<keyword evidence="1" id="KW-0813">Transport</keyword>
<dbReference type="Proteomes" id="UP000007803">
    <property type="component" value="Chromosome"/>
</dbReference>
<reference evidence="7" key="1">
    <citation type="journal article" date="2010" name="Stand. Genomic Sci.">
        <title>Complete genome sequence of Sulfurimonas autotrophica type strain (OK10).</title>
        <authorList>
            <person name="Sikorski J."/>
            <person name="Munk C."/>
            <person name="Lapidus A."/>
            <person name="Djao O."/>
            <person name="Lucas S."/>
            <person name="Glavina Del Rio T."/>
            <person name="Nolan M."/>
            <person name="Tice H."/>
            <person name="Han C."/>
            <person name="Cheng J."/>
            <person name="Tapia R."/>
            <person name="Goodwin L."/>
            <person name="Pitluck S."/>
            <person name="Liolios K."/>
            <person name="Ivanova N."/>
            <person name="Mavromatis K."/>
            <person name="Mikhailova N."/>
            <person name="Pati A."/>
            <person name="Sims D."/>
            <person name="Meincke L."/>
            <person name="Brettin T."/>
            <person name="Detter J."/>
            <person name="Chen A."/>
            <person name="Palaniappan K."/>
            <person name="Land M."/>
            <person name="Hauser L."/>
            <person name="Chang Y."/>
            <person name="Jeffries C."/>
            <person name="Rohde M."/>
            <person name="Lang E."/>
            <person name="Spring S."/>
            <person name="Goker M."/>
            <person name="Woyke T."/>
            <person name="Bristow J."/>
            <person name="Eisen J."/>
            <person name="Markowitz V."/>
            <person name="Hugenholtz P."/>
            <person name="Kyrpides N."/>
            <person name="Klenk H."/>
        </authorList>
    </citation>
    <scope>NUCLEOTIDE SEQUENCE [LARGE SCALE GENOMIC DNA]</scope>
    <source>
        <strain evidence="7">ATCC BAA-671 / DSM 16294 / JCM 11897 / OK10</strain>
    </source>
</reference>
<dbReference type="PANTHER" id="PTHR30097:SF15">
    <property type="entry name" value="CATION EFFLUX SYSTEM PROTEIN CUSB"/>
    <property type="match status" value="1"/>
</dbReference>
<dbReference type="InterPro" id="IPR058627">
    <property type="entry name" value="MdtA-like_C"/>
</dbReference>
<dbReference type="InterPro" id="IPR051909">
    <property type="entry name" value="MFP_Cation_Efflux"/>
</dbReference>
<evidence type="ECO:0000256" key="2">
    <source>
        <dbReference type="SAM" id="SignalP"/>
    </source>
</evidence>
<dbReference type="eggNOG" id="COG0845">
    <property type="taxonomic scope" value="Bacteria"/>
</dbReference>
<evidence type="ECO:0000259" key="4">
    <source>
        <dbReference type="Pfam" id="PF25954"/>
    </source>
</evidence>
<dbReference type="GO" id="GO:0015679">
    <property type="term" value="P:plasma membrane copper ion transport"/>
    <property type="evidence" value="ECO:0007669"/>
    <property type="project" value="TreeGrafter"/>
</dbReference>
<dbReference type="SUPFAM" id="SSF111369">
    <property type="entry name" value="HlyD-like secretion proteins"/>
    <property type="match status" value="1"/>
</dbReference>
<dbReference type="GO" id="GO:0030288">
    <property type="term" value="C:outer membrane-bounded periplasmic space"/>
    <property type="evidence" value="ECO:0007669"/>
    <property type="project" value="TreeGrafter"/>
</dbReference>
<accession>E0URS4</accession>
<feature type="signal peptide" evidence="2">
    <location>
        <begin position="1"/>
        <end position="17"/>
    </location>
</feature>
<evidence type="ECO:0000313" key="6">
    <source>
        <dbReference type="EMBL" id="ADN10088.1"/>
    </source>
</evidence>
<keyword evidence="7" id="KW-1185">Reference proteome</keyword>
<dbReference type="EMBL" id="CP002205">
    <property type="protein sequence ID" value="ADN10088.1"/>
    <property type="molecule type" value="Genomic_DNA"/>
</dbReference>
<dbReference type="STRING" id="563040.Saut_2045"/>
<evidence type="ECO:0000256" key="1">
    <source>
        <dbReference type="ARBA" id="ARBA00022448"/>
    </source>
</evidence>
<evidence type="ECO:0000259" key="5">
    <source>
        <dbReference type="Pfam" id="PF25967"/>
    </source>
</evidence>
<dbReference type="Gene3D" id="2.40.420.20">
    <property type="match status" value="1"/>
</dbReference>